<feature type="region of interest" description="Disordered" evidence="1">
    <location>
        <begin position="13"/>
        <end position="40"/>
    </location>
</feature>
<dbReference type="Proteomes" id="UP000026961">
    <property type="component" value="Chromosome 1"/>
</dbReference>
<dbReference type="HOGENOM" id="CLU_2501865_0_0_1"/>
<evidence type="ECO:0000256" key="1">
    <source>
        <dbReference type="SAM" id="MobiDB-lite"/>
    </source>
</evidence>
<protein>
    <recommendedName>
        <fullName evidence="4">30S ribosomal protein S8, chloroplastic</fullName>
    </recommendedName>
</protein>
<evidence type="ECO:0008006" key="4">
    <source>
        <dbReference type="Google" id="ProtNLM"/>
    </source>
</evidence>
<keyword evidence="3" id="KW-1185">Reference proteome</keyword>
<dbReference type="EnsemblPlants" id="OGLUM01G09950.4">
    <property type="protein sequence ID" value="OGLUM01G09950.4"/>
    <property type="gene ID" value="OGLUM01G09950"/>
</dbReference>
<evidence type="ECO:0000313" key="3">
    <source>
        <dbReference type="Proteomes" id="UP000026961"/>
    </source>
</evidence>
<evidence type="ECO:0000313" key="2">
    <source>
        <dbReference type="EnsemblPlants" id="OGLUM01G09950.4"/>
    </source>
</evidence>
<dbReference type="Gene3D" id="3.30.1490.10">
    <property type="match status" value="1"/>
</dbReference>
<organism evidence="2">
    <name type="scientific">Oryza glumipatula</name>
    <dbReference type="NCBI Taxonomy" id="40148"/>
    <lineage>
        <taxon>Eukaryota</taxon>
        <taxon>Viridiplantae</taxon>
        <taxon>Streptophyta</taxon>
        <taxon>Embryophyta</taxon>
        <taxon>Tracheophyta</taxon>
        <taxon>Spermatophyta</taxon>
        <taxon>Magnoliopsida</taxon>
        <taxon>Liliopsida</taxon>
        <taxon>Poales</taxon>
        <taxon>Poaceae</taxon>
        <taxon>BOP clade</taxon>
        <taxon>Oryzoideae</taxon>
        <taxon>Oryzeae</taxon>
        <taxon>Oryzinae</taxon>
        <taxon>Oryza</taxon>
    </lineage>
</organism>
<reference evidence="2" key="3">
    <citation type="submission" date="2018-05" db="EMBL/GenBank/DDBJ databases">
        <title>OgluRS3 (Oryza glumaepatula Reference Sequence Version 3).</title>
        <authorList>
            <person name="Zhang J."/>
            <person name="Kudrna D."/>
            <person name="Lee S."/>
            <person name="Talag J."/>
            <person name="Welchert J."/>
            <person name="Wing R.A."/>
        </authorList>
    </citation>
    <scope>NUCLEOTIDE SEQUENCE [LARGE SCALE GENOMIC DNA]</scope>
</reference>
<reference evidence="2" key="2">
    <citation type="submission" date="2015-04" db="UniProtKB">
        <authorList>
            <consortium name="EnsemblPlants"/>
        </authorList>
    </citation>
    <scope>IDENTIFICATION</scope>
</reference>
<accession>A0A0D9Y5T8</accession>
<dbReference type="AlphaFoldDB" id="A0A0D9Y5T8"/>
<proteinExistence type="predicted"/>
<name>A0A0D9Y5T8_9ORYZ</name>
<sequence length="76" mass="8407">MGRRVMNAALRTTVNAGRRRRALPYGPSPPSRSPSSTSSSTEVLMDYFVITTPNFVLDHEETISQNVGGQVHGYFH</sequence>
<reference evidence="2" key="1">
    <citation type="submission" date="2013-08" db="EMBL/GenBank/DDBJ databases">
        <title>Oryza genome evolution.</title>
        <authorList>
            <person name="Wing R.A."/>
            <person name="Panaud O."/>
            <person name="Oliveira A.C."/>
        </authorList>
    </citation>
    <scope>NUCLEOTIDE SEQUENCE</scope>
</reference>
<dbReference type="Gramene" id="OGLUM01G09950.4">
    <property type="protein sequence ID" value="OGLUM01G09950.4"/>
    <property type="gene ID" value="OGLUM01G09950"/>
</dbReference>